<dbReference type="Pfam" id="PF00583">
    <property type="entry name" value="Acetyltransf_1"/>
    <property type="match status" value="1"/>
</dbReference>
<dbReference type="EMBL" id="MWQN01000002">
    <property type="protein sequence ID" value="OPC78663.1"/>
    <property type="molecule type" value="Genomic_DNA"/>
</dbReference>
<dbReference type="GO" id="GO:0016747">
    <property type="term" value="F:acyltransferase activity, transferring groups other than amino-acyl groups"/>
    <property type="evidence" value="ECO:0007669"/>
    <property type="project" value="InterPro"/>
</dbReference>
<reference evidence="5 6" key="1">
    <citation type="submission" date="2017-03" db="EMBL/GenBank/DDBJ databases">
        <title>Draft genome sequence of Streptomyces scabrisporus NF3, endophyte isolated from Amphipterygium adstringens.</title>
        <authorList>
            <person name="Vazquez M."/>
            <person name="Ceapa C.D."/>
            <person name="Rodriguez Luna D."/>
            <person name="Sanchez Esquivel S."/>
        </authorList>
    </citation>
    <scope>NUCLEOTIDE SEQUENCE [LARGE SCALE GENOMIC DNA]</scope>
    <source>
        <strain evidence="5 6">NF3</strain>
    </source>
</reference>
<feature type="domain" description="N-acetyltransferase" evidence="4">
    <location>
        <begin position="5"/>
        <end position="165"/>
    </location>
</feature>
<evidence type="ECO:0000256" key="1">
    <source>
        <dbReference type="ARBA" id="ARBA00022679"/>
    </source>
</evidence>
<name>A0A1T3NNY5_9ACTN</name>
<feature type="compositionally biased region" description="Basic and acidic residues" evidence="3">
    <location>
        <begin position="179"/>
        <end position="188"/>
    </location>
</feature>
<sequence>MDLDVRIRHITEGDWDDIVALEAATYADGALSEGRAALRSRARSSPATCFVVDVGRQLAGYVLSLPYPVGQYPDLDREEEVVFHSRNLHLHDLVVGEAHRGDGLAGELLRRVTTAARAKRYQRISLVSVGGSEGFWSAHGFHALREIALPASYGPDAVYMSMPVAADPRPHRRNPSTIRRADHPRMTK</sequence>
<keyword evidence="6" id="KW-1185">Reference proteome</keyword>
<evidence type="ECO:0000256" key="3">
    <source>
        <dbReference type="SAM" id="MobiDB-lite"/>
    </source>
</evidence>
<dbReference type="Gene3D" id="3.40.630.30">
    <property type="match status" value="1"/>
</dbReference>
<evidence type="ECO:0000313" key="5">
    <source>
        <dbReference type="EMBL" id="OPC78663.1"/>
    </source>
</evidence>
<proteinExistence type="predicted"/>
<evidence type="ECO:0000313" key="6">
    <source>
        <dbReference type="Proteomes" id="UP000190037"/>
    </source>
</evidence>
<dbReference type="STRING" id="159449.B4N89_31330"/>
<keyword evidence="1 5" id="KW-0808">Transferase</keyword>
<organism evidence="5 6">
    <name type="scientific">Embleya scabrispora</name>
    <dbReference type="NCBI Taxonomy" id="159449"/>
    <lineage>
        <taxon>Bacteria</taxon>
        <taxon>Bacillati</taxon>
        <taxon>Actinomycetota</taxon>
        <taxon>Actinomycetes</taxon>
        <taxon>Kitasatosporales</taxon>
        <taxon>Streptomycetaceae</taxon>
        <taxon>Embleya</taxon>
    </lineage>
</organism>
<dbReference type="PANTHER" id="PTHR43877">
    <property type="entry name" value="AMINOALKYLPHOSPHONATE N-ACETYLTRANSFERASE-RELATED-RELATED"/>
    <property type="match status" value="1"/>
</dbReference>
<protein>
    <submittedName>
        <fullName evidence="5">GNAT family N-acetyltransferase</fullName>
    </submittedName>
</protein>
<dbReference type="AlphaFoldDB" id="A0A1T3NNY5"/>
<dbReference type="InterPro" id="IPR000182">
    <property type="entry name" value="GNAT_dom"/>
</dbReference>
<comment type="caution">
    <text evidence="5">The sequence shown here is derived from an EMBL/GenBank/DDBJ whole genome shotgun (WGS) entry which is preliminary data.</text>
</comment>
<dbReference type="OrthoDB" id="3619482at2"/>
<dbReference type="InterPro" id="IPR016181">
    <property type="entry name" value="Acyl_CoA_acyltransferase"/>
</dbReference>
<evidence type="ECO:0000259" key="4">
    <source>
        <dbReference type="PROSITE" id="PS51186"/>
    </source>
</evidence>
<feature type="region of interest" description="Disordered" evidence="3">
    <location>
        <begin position="165"/>
        <end position="188"/>
    </location>
</feature>
<keyword evidence="2" id="KW-0012">Acyltransferase</keyword>
<gene>
    <name evidence="5" type="ORF">B4N89_31330</name>
</gene>
<dbReference type="SUPFAM" id="SSF55729">
    <property type="entry name" value="Acyl-CoA N-acyltransferases (Nat)"/>
    <property type="match status" value="1"/>
</dbReference>
<dbReference type="Proteomes" id="UP000190037">
    <property type="component" value="Unassembled WGS sequence"/>
</dbReference>
<accession>A0A1T3NNY5</accession>
<dbReference type="InterPro" id="IPR050832">
    <property type="entry name" value="Bact_Acetyltransf"/>
</dbReference>
<dbReference type="CDD" id="cd04301">
    <property type="entry name" value="NAT_SF"/>
    <property type="match status" value="1"/>
</dbReference>
<dbReference type="PROSITE" id="PS51186">
    <property type="entry name" value="GNAT"/>
    <property type="match status" value="1"/>
</dbReference>
<evidence type="ECO:0000256" key="2">
    <source>
        <dbReference type="ARBA" id="ARBA00023315"/>
    </source>
</evidence>